<accession>A0AA42QNW8</accession>
<proteinExistence type="predicted"/>
<dbReference type="InterPro" id="IPR058087">
    <property type="entry name" value="XAC2610_dom"/>
</dbReference>
<comment type="caution">
    <text evidence="1">The sequence shown here is derived from an EMBL/GenBank/DDBJ whole genome shotgun (WGS) entry which is preliminary data.</text>
</comment>
<sequence>MNINQISFQVLLIFSGFVLSQTTQAQVFEIKNASKRYDVKITTSCTDRSCDGQANIDLYLKGTVQRFQRISSAELTMDLDETDKPSVNVVQLYGEQSAVIFADFNFDGSEDVAIRNGNYGAYGGPTYDVYVFHRTKNKFVLSQELSALTHENLGMFEVDPKQKRILTFNKSGCCYHIRSEYIVIPKHGLSLVKEFIEDATVQAGKVKVTERTLNRGRWVEKVHYYAVDEYYKTKSYVLSIS</sequence>
<dbReference type="AlphaFoldDB" id="A0AA42QNW8"/>
<dbReference type="Proteomes" id="UP001161567">
    <property type="component" value="Unassembled WGS sequence"/>
</dbReference>
<protein>
    <submittedName>
        <fullName evidence="1">Uncharacterized protein</fullName>
    </submittedName>
</protein>
<dbReference type="RefSeq" id="WP_279746404.1">
    <property type="nucleotide sequence ID" value="NZ_JAOCIL010000001.1"/>
</dbReference>
<evidence type="ECO:0000313" key="2">
    <source>
        <dbReference type="Proteomes" id="UP001161567"/>
    </source>
</evidence>
<evidence type="ECO:0000313" key="1">
    <source>
        <dbReference type="EMBL" id="MDH1437387.1"/>
    </source>
</evidence>
<dbReference type="EMBL" id="JAOCIL010000001">
    <property type="protein sequence ID" value="MDH1437387.1"/>
    <property type="molecule type" value="Genomic_DNA"/>
</dbReference>
<name>A0AA42QNW8_ACIJO</name>
<organism evidence="1 2">
    <name type="scientific">Acinetobacter johnsonii</name>
    <dbReference type="NCBI Taxonomy" id="40214"/>
    <lineage>
        <taxon>Bacteria</taxon>
        <taxon>Pseudomonadati</taxon>
        <taxon>Pseudomonadota</taxon>
        <taxon>Gammaproteobacteria</taxon>
        <taxon>Moraxellales</taxon>
        <taxon>Moraxellaceae</taxon>
        <taxon>Acinetobacter</taxon>
    </lineage>
</organism>
<gene>
    <name evidence="1" type="ORF">N5I27_02955</name>
</gene>
<dbReference type="SUPFAM" id="SSF69318">
    <property type="entry name" value="Integrin alpha N-terminal domain"/>
    <property type="match status" value="1"/>
</dbReference>
<reference evidence="1" key="1">
    <citation type="submission" date="2022-09" db="EMBL/GenBank/DDBJ databases">
        <title>Intensive care unit water sources are persistently colonized with multi-drug resistant bacteria and are the site of extensive horizontal gene transfer of antibiotic resistance genes.</title>
        <authorList>
            <person name="Diorio-Toth L."/>
        </authorList>
    </citation>
    <scope>NUCLEOTIDE SEQUENCE</scope>
    <source>
        <strain evidence="1">GD03725</strain>
    </source>
</reference>
<dbReference type="NCBIfam" id="NF047539">
    <property type="entry name" value="XAC2610_fam"/>
    <property type="match status" value="1"/>
</dbReference>
<dbReference type="InterPro" id="IPR028994">
    <property type="entry name" value="Integrin_alpha_N"/>
</dbReference>